<evidence type="ECO:0000313" key="1">
    <source>
        <dbReference type="EMBL" id="EJW89851.1"/>
    </source>
</evidence>
<dbReference type="AlphaFoldDB" id="J9F4M6"/>
<organism evidence="1">
    <name type="scientific">gut metagenome</name>
    <dbReference type="NCBI Taxonomy" id="749906"/>
    <lineage>
        <taxon>unclassified sequences</taxon>
        <taxon>metagenomes</taxon>
        <taxon>organismal metagenomes</taxon>
    </lineage>
</organism>
<feature type="non-terminal residue" evidence="1">
    <location>
        <position position="94"/>
    </location>
</feature>
<comment type="caution">
    <text evidence="1">The sequence shown here is derived from an EMBL/GenBank/DDBJ whole genome shotgun (WGS) entry which is preliminary data.</text>
</comment>
<dbReference type="EMBL" id="AMCI01009218">
    <property type="protein sequence ID" value="EJW89851.1"/>
    <property type="molecule type" value="Genomic_DNA"/>
</dbReference>
<accession>J9F4M6</accession>
<reference evidence="1" key="1">
    <citation type="journal article" date="2012" name="PLoS ONE">
        <title>Gene sets for utilization of primary and secondary nutrition supplies in the distal gut of endangered iberian lynx.</title>
        <authorList>
            <person name="Alcaide M."/>
            <person name="Messina E."/>
            <person name="Richter M."/>
            <person name="Bargiela R."/>
            <person name="Peplies J."/>
            <person name="Huws S.A."/>
            <person name="Newbold C.J."/>
            <person name="Golyshin P.N."/>
            <person name="Simon M.A."/>
            <person name="Lopez G."/>
            <person name="Yakimov M.M."/>
            <person name="Ferrer M."/>
        </authorList>
    </citation>
    <scope>NUCLEOTIDE SEQUENCE</scope>
</reference>
<protein>
    <submittedName>
        <fullName evidence="1">Uncharacterized protein</fullName>
    </submittedName>
</protein>
<name>J9F4M6_9ZZZZ</name>
<gene>
    <name evidence="1" type="ORF">EVA_22042</name>
</gene>
<proteinExistence type="predicted"/>
<sequence>MQFAYFAYILRKYHIMTDKATPVLVETMMKLLEEPSLYCRENALQALYSTGDHVCVLRAIQLIDKSGRFHHEKLLTDGLLTFTGDHRQLAHTLW</sequence>